<dbReference type="EMBL" id="GBXM01065811">
    <property type="protein sequence ID" value="JAH42766.1"/>
    <property type="molecule type" value="Transcribed_RNA"/>
</dbReference>
<protein>
    <submittedName>
        <fullName evidence="1">Uncharacterized protein</fullName>
    </submittedName>
</protein>
<name>A0A0E9SN91_ANGAN</name>
<sequence length="46" mass="5480">MLLYSDEFGRNLDGDTIKYTVSLSYWRKHDHSEARDNLRKHGPKKT</sequence>
<evidence type="ECO:0000313" key="1">
    <source>
        <dbReference type="EMBL" id="JAH42766.1"/>
    </source>
</evidence>
<dbReference type="AlphaFoldDB" id="A0A0E9SN91"/>
<organism evidence="1">
    <name type="scientific">Anguilla anguilla</name>
    <name type="common">European freshwater eel</name>
    <name type="synonym">Muraena anguilla</name>
    <dbReference type="NCBI Taxonomy" id="7936"/>
    <lineage>
        <taxon>Eukaryota</taxon>
        <taxon>Metazoa</taxon>
        <taxon>Chordata</taxon>
        <taxon>Craniata</taxon>
        <taxon>Vertebrata</taxon>
        <taxon>Euteleostomi</taxon>
        <taxon>Actinopterygii</taxon>
        <taxon>Neopterygii</taxon>
        <taxon>Teleostei</taxon>
        <taxon>Anguilliformes</taxon>
        <taxon>Anguillidae</taxon>
        <taxon>Anguilla</taxon>
    </lineage>
</organism>
<proteinExistence type="predicted"/>
<reference evidence="1" key="1">
    <citation type="submission" date="2014-11" db="EMBL/GenBank/DDBJ databases">
        <authorList>
            <person name="Amaro Gonzalez C."/>
        </authorList>
    </citation>
    <scope>NUCLEOTIDE SEQUENCE</scope>
</reference>
<reference evidence="1" key="2">
    <citation type="journal article" date="2015" name="Fish Shellfish Immunol.">
        <title>Early steps in the European eel (Anguilla anguilla)-Vibrio vulnificus interaction in the gills: Role of the RtxA13 toxin.</title>
        <authorList>
            <person name="Callol A."/>
            <person name="Pajuelo D."/>
            <person name="Ebbesson L."/>
            <person name="Teles M."/>
            <person name="MacKenzie S."/>
            <person name="Amaro C."/>
        </authorList>
    </citation>
    <scope>NUCLEOTIDE SEQUENCE</scope>
</reference>
<accession>A0A0E9SN91</accession>